<gene>
    <name evidence="3" type="ORF">G7Z17_g2697</name>
</gene>
<reference evidence="3" key="1">
    <citation type="submission" date="2020-03" db="EMBL/GenBank/DDBJ databases">
        <title>Draft Genome Sequence of Cylindrodendrum hubeiense.</title>
        <authorList>
            <person name="Buettner E."/>
            <person name="Kellner H."/>
        </authorList>
    </citation>
    <scope>NUCLEOTIDE SEQUENCE</scope>
    <source>
        <strain evidence="3">IHI 201604</strain>
    </source>
</reference>
<accession>A0A9P5LKQ4</accession>
<dbReference type="EMBL" id="JAANBB010000029">
    <property type="protein sequence ID" value="KAF7554688.1"/>
    <property type="molecule type" value="Genomic_DNA"/>
</dbReference>
<dbReference type="Pfam" id="PF23584">
    <property type="entry name" value="DUF7136"/>
    <property type="match status" value="1"/>
</dbReference>
<keyword evidence="4" id="KW-1185">Reference proteome</keyword>
<comment type="caution">
    <text evidence="3">The sequence shown here is derived from an EMBL/GenBank/DDBJ whole genome shotgun (WGS) entry which is preliminary data.</text>
</comment>
<feature type="chain" id="PRO_5040286040" description="DUF7136 domain-containing protein" evidence="1">
    <location>
        <begin position="27"/>
        <end position="283"/>
    </location>
</feature>
<dbReference type="Proteomes" id="UP000722485">
    <property type="component" value="Unassembled WGS sequence"/>
</dbReference>
<evidence type="ECO:0000259" key="2">
    <source>
        <dbReference type="Pfam" id="PF23584"/>
    </source>
</evidence>
<dbReference type="OrthoDB" id="4490227at2759"/>
<feature type="signal peptide" evidence="1">
    <location>
        <begin position="1"/>
        <end position="26"/>
    </location>
</feature>
<feature type="domain" description="DUF7136" evidence="2">
    <location>
        <begin position="32"/>
        <end position="251"/>
    </location>
</feature>
<evidence type="ECO:0000313" key="4">
    <source>
        <dbReference type="Proteomes" id="UP000722485"/>
    </source>
</evidence>
<dbReference type="AlphaFoldDB" id="A0A9P5LKQ4"/>
<sequence length="283" mass="30646">MARLFPHRLASLACWSLLAWRGAVEAATASNTSGVIEVDLVFPSNASYAPSPVLPVVFAVHNSDLIRFIASQIQYTIWPYDNRDSEVGSGTLELRWANFSDSDVFFSYRGSTYDLNTEGTWTLVWHLFWSSCEVAENDYDGMSLHSNDTGGSVTFSTNNSSQKADLVADTKNRTCSASEGLALNVTDSLEVELGVRADWHGIPTCAVVDAITLAPDPCAITINSATASSISSSITSRVCKYKELWDPPISCPSDDDDESTAQRFTVGGWCAGLAIAIAVWVSF</sequence>
<dbReference type="InterPro" id="IPR055560">
    <property type="entry name" value="DUF7136"/>
</dbReference>
<evidence type="ECO:0000313" key="3">
    <source>
        <dbReference type="EMBL" id="KAF7554688.1"/>
    </source>
</evidence>
<proteinExistence type="predicted"/>
<organism evidence="3 4">
    <name type="scientific">Cylindrodendrum hubeiense</name>
    <dbReference type="NCBI Taxonomy" id="595255"/>
    <lineage>
        <taxon>Eukaryota</taxon>
        <taxon>Fungi</taxon>
        <taxon>Dikarya</taxon>
        <taxon>Ascomycota</taxon>
        <taxon>Pezizomycotina</taxon>
        <taxon>Sordariomycetes</taxon>
        <taxon>Hypocreomycetidae</taxon>
        <taxon>Hypocreales</taxon>
        <taxon>Nectriaceae</taxon>
        <taxon>Cylindrodendrum</taxon>
    </lineage>
</organism>
<dbReference type="SUPFAM" id="SSF56935">
    <property type="entry name" value="Porins"/>
    <property type="match status" value="1"/>
</dbReference>
<protein>
    <recommendedName>
        <fullName evidence="2">DUF7136 domain-containing protein</fullName>
    </recommendedName>
</protein>
<keyword evidence="1" id="KW-0732">Signal</keyword>
<name>A0A9P5LKQ4_9HYPO</name>
<evidence type="ECO:0000256" key="1">
    <source>
        <dbReference type="SAM" id="SignalP"/>
    </source>
</evidence>